<evidence type="ECO:0000256" key="1">
    <source>
        <dbReference type="ARBA" id="ARBA00004613"/>
    </source>
</evidence>
<evidence type="ECO:0000256" key="3">
    <source>
        <dbReference type="ARBA" id="ARBA00022729"/>
    </source>
</evidence>
<dbReference type="EMBL" id="JABAYA010000039">
    <property type="protein sequence ID" value="KAF7728342.1"/>
    <property type="molecule type" value="Genomic_DNA"/>
</dbReference>
<keyword evidence="3 5" id="KW-0732">Signal</keyword>
<evidence type="ECO:0000313" key="6">
    <source>
        <dbReference type="EMBL" id="KAF7728342.1"/>
    </source>
</evidence>
<proteinExistence type="inferred from homology"/>
<comment type="subcellular location">
    <subcellularLocation>
        <location evidence="1">Secreted</location>
    </subcellularLocation>
</comment>
<name>A0A8H7BW57_9FUNG</name>
<dbReference type="PANTHER" id="PTHR31279:SF58">
    <property type="entry name" value="PROTEIN EXORDIUM-LIKE 2"/>
    <property type="match status" value="1"/>
</dbReference>
<evidence type="ECO:0008006" key="8">
    <source>
        <dbReference type="Google" id="ProtNLM"/>
    </source>
</evidence>
<keyword evidence="2" id="KW-0964">Secreted</keyword>
<dbReference type="Proteomes" id="UP000605846">
    <property type="component" value="Unassembled WGS sequence"/>
</dbReference>
<feature type="chain" id="PRO_5034134553" description="Phosphate-induced protein 1" evidence="5">
    <location>
        <begin position="18"/>
        <end position="296"/>
    </location>
</feature>
<keyword evidence="7" id="KW-1185">Reference proteome</keyword>
<dbReference type="Pfam" id="PF04674">
    <property type="entry name" value="Phi_1"/>
    <property type="match status" value="1"/>
</dbReference>
<accession>A0A8H7BW57</accession>
<dbReference type="GO" id="GO:0005576">
    <property type="term" value="C:extracellular region"/>
    <property type="evidence" value="ECO:0007669"/>
    <property type="project" value="UniProtKB-SubCell"/>
</dbReference>
<dbReference type="InterPro" id="IPR006766">
    <property type="entry name" value="EXORDIUM-like"/>
</dbReference>
<dbReference type="OrthoDB" id="2016249at2759"/>
<comment type="caution">
    <text evidence="6">The sequence shown here is derived from an EMBL/GenBank/DDBJ whole genome shotgun (WGS) entry which is preliminary data.</text>
</comment>
<dbReference type="PANTHER" id="PTHR31279">
    <property type="entry name" value="PROTEIN EXORDIUM-LIKE 5"/>
    <property type="match status" value="1"/>
</dbReference>
<sequence length="296" mass="32603">MRLPVLMLACLTTWVTAQQQTGTNDNGLTGIAKQYADSFQNLGGRILPDKVNVYLIFYGNWTSSNAASEQSIFMNFVDKVSTTPWFNTFKEYTDNHGRKVTGPLNLAAAVNDAGSHGLNLTDVNTHKQIVVDAVHSGYLSPTNEIDSEGFYVLLAGKDVTDSGFCNNHCGYNYNSDHFQYMYIGYPGQCSDRCIPSMIKDASPNNNPAVDAAITIFSHELQDILTDPQGDAWVIRNGETKIELGDFCSGGNVSLDQWFGNVSTTENNAKYNLAINDKKYLVQTIFSRQKKACVLAS</sequence>
<dbReference type="AlphaFoldDB" id="A0A8H7BW57"/>
<evidence type="ECO:0000256" key="2">
    <source>
        <dbReference type="ARBA" id="ARBA00022525"/>
    </source>
</evidence>
<feature type="signal peptide" evidence="5">
    <location>
        <begin position="1"/>
        <end position="17"/>
    </location>
</feature>
<comment type="similarity">
    <text evidence="4">Belongs to the EXORDIUM family.</text>
</comment>
<evidence type="ECO:0000256" key="5">
    <source>
        <dbReference type="SAM" id="SignalP"/>
    </source>
</evidence>
<evidence type="ECO:0000313" key="7">
    <source>
        <dbReference type="Proteomes" id="UP000605846"/>
    </source>
</evidence>
<protein>
    <recommendedName>
        <fullName evidence="8">Phosphate-induced protein 1</fullName>
    </recommendedName>
</protein>
<organism evidence="6 7">
    <name type="scientific">Apophysomyces ossiformis</name>
    <dbReference type="NCBI Taxonomy" id="679940"/>
    <lineage>
        <taxon>Eukaryota</taxon>
        <taxon>Fungi</taxon>
        <taxon>Fungi incertae sedis</taxon>
        <taxon>Mucoromycota</taxon>
        <taxon>Mucoromycotina</taxon>
        <taxon>Mucoromycetes</taxon>
        <taxon>Mucorales</taxon>
        <taxon>Mucorineae</taxon>
        <taxon>Mucoraceae</taxon>
        <taxon>Apophysomyces</taxon>
    </lineage>
</organism>
<evidence type="ECO:0000256" key="4">
    <source>
        <dbReference type="ARBA" id="ARBA00023591"/>
    </source>
</evidence>
<reference evidence="6" key="1">
    <citation type="submission" date="2020-01" db="EMBL/GenBank/DDBJ databases">
        <title>Genome Sequencing of Three Apophysomyces-Like Fungal Strains Confirms a Novel Fungal Genus in the Mucoromycota with divergent Burkholderia-like Endosymbiotic Bacteria.</title>
        <authorList>
            <person name="Stajich J.E."/>
            <person name="Macias A.M."/>
            <person name="Carter-House D."/>
            <person name="Lovett B."/>
            <person name="Kasson L.R."/>
            <person name="Berry K."/>
            <person name="Grigoriev I."/>
            <person name="Chang Y."/>
            <person name="Spatafora J."/>
            <person name="Kasson M.T."/>
        </authorList>
    </citation>
    <scope>NUCLEOTIDE SEQUENCE</scope>
    <source>
        <strain evidence="6">NRRL A-21654</strain>
    </source>
</reference>
<gene>
    <name evidence="6" type="ORF">EC973_006283</name>
</gene>